<sequence>MLMCFHKNGDNTYPPRICVSSFADISALVFLRTTMDLSCWSGEVRVGPTPSGKSGFWAVHTIRLQLCWADRSGSVLTHRAHSEPGESATVGCLGGRAVSAVFGS</sequence>
<dbReference type="EMBL" id="WNYA01000083">
    <property type="protein sequence ID" value="KAG8550123.1"/>
    <property type="molecule type" value="Genomic_DNA"/>
</dbReference>
<protein>
    <submittedName>
        <fullName evidence="1">Uncharacterized protein</fullName>
    </submittedName>
</protein>
<dbReference type="Proteomes" id="UP000824782">
    <property type="component" value="Unassembled WGS sequence"/>
</dbReference>
<evidence type="ECO:0000313" key="2">
    <source>
        <dbReference type="Proteomes" id="UP000824782"/>
    </source>
</evidence>
<gene>
    <name evidence="1" type="ORF">GDO81_028389</name>
</gene>
<dbReference type="AlphaFoldDB" id="A0AAV6ZVN8"/>
<reference evidence="1" key="1">
    <citation type="thesis" date="2020" institute="ProQuest LLC" country="789 East Eisenhower Parkway, Ann Arbor, MI, USA">
        <title>Comparative Genomics and Chromosome Evolution.</title>
        <authorList>
            <person name="Mudd A.B."/>
        </authorList>
    </citation>
    <scope>NUCLEOTIDE SEQUENCE</scope>
    <source>
        <strain evidence="1">237g6f4</strain>
        <tissue evidence="1">Blood</tissue>
    </source>
</reference>
<accession>A0AAV6ZVN8</accession>
<proteinExistence type="predicted"/>
<keyword evidence="2" id="KW-1185">Reference proteome</keyword>
<name>A0AAV6ZVN8_ENGPU</name>
<comment type="caution">
    <text evidence="1">The sequence shown here is derived from an EMBL/GenBank/DDBJ whole genome shotgun (WGS) entry which is preliminary data.</text>
</comment>
<organism evidence="1 2">
    <name type="scientific">Engystomops pustulosus</name>
    <name type="common">Tungara frog</name>
    <name type="synonym">Physalaemus pustulosus</name>
    <dbReference type="NCBI Taxonomy" id="76066"/>
    <lineage>
        <taxon>Eukaryota</taxon>
        <taxon>Metazoa</taxon>
        <taxon>Chordata</taxon>
        <taxon>Craniata</taxon>
        <taxon>Vertebrata</taxon>
        <taxon>Euteleostomi</taxon>
        <taxon>Amphibia</taxon>
        <taxon>Batrachia</taxon>
        <taxon>Anura</taxon>
        <taxon>Neobatrachia</taxon>
        <taxon>Hyloidea</taxon>
        <taxon>Leptodactylidae</taxon>
        <taxon>Leiuperinae</taxon>
        <taxon>Engystomops</taxon>
    </lineage>
</organism>
<evidence type="ECO:0000313" key="1">
    <source>
        <dbReference type="EMBL" id="KAG8550123.1"/>
    </source>
</evidence>